<dbReference type="KEGG" id="cdk:105098554"/>
<evidence type="ECO:0000313" key="5">
    <source>
        <dbReference type="Proteomes" id="UP000299084"/>
    </source>
</evidence>
<dbReference type="PANTHER" id="PTHR14845:SF3">
    <property type="entry name" value="COILED-COIL DOMAIN CONTAINING 121, RETROGENE 1"/>
    <property type="match status" value="1"/>
</dbReference>
<dbReference type="EMBL" id="JWIN03000015">
    <property type="protein sequence ID" value="KAB1266802.1"/>
    <property type="molecule type" value="Genomic_DNA"/>
</dbReference>
<feature type="coiled-coil region" evidence="2">
    <location>
        <begin position="316"/>
        <end position="372"/>
    </location>
</feature>
<dbReference type="Proteomes" id="UP000299084">
    <property type="component" value="Unassembled WGS sequence"/>
</dbReference>
<evidence type="ECO:0000259" key="3">
    <source>
        <dbReference type="Pfam" id="PF14988"/>
    </source>
</evidence>
<evidence type="ECO:0000256" key="1">
    <source>
        <dbReference type="ARBA" id="ARBA00023054"/>
    </source>
</evidence>
<evidence type="ECO:0000256" key="2">
    <source>
        <dbReference type="SAM" id="Coils"/>
    </source>
</evidence>
<proteinExistence type="predicted"/>
<dbReference type="AlphaFoldDB" id="A0A5N4D6T8"/>
<feature type="domain" description="DUF4515" evidence="3">
    <location>
        <begin position="244"/>
        <end position="445"/>
    </location>
</feature>
<dbReference type="STRING" id="9838.ENSCDRP00005015733"/>
<feature type="coiled-coil region" evidence="2">
    <location>
        <begin position="397"/>
        <end position="438"/>
    </location>
</feature>
<evidence type="ECO:0000313" key="4">
    <source>
        <dbReference type="EMBL" id="KAB1266802.1"/>
    </source>
</evidence>
<accession>A0A5N4D6T8</accession>
<name>A0A5N4D6T8_CAMDR</name>
<dbReference type="InterPro" id="IPR032777">
    <property type="entry name" value="DUF4515"/>
</dbReference>
<keyword evidence="1 2" id="KW-0175">Coiled coil</keyword>
<reference evidence="4 5" key="1">
    <citation type="journal article" date="2019" name="Mol. Ecol. Resour.">
        <title>Improving Illumina assemblies with Hi-C and long reads: an example with the North African dromedary.</title>
        <authorList>
            <person name="Elbers J.P."/>
            <person name="Rogers M.F."/>
            <person name="Perelman P.L."/>
            <person name="Proskuryakova A.A."/>
            <person name="Serdyukova N.A."/>
            <person name="Johnson W.E."/>
            <person name="Horin P."/>
            <person name="Corander J."/>
            <person name="Murphy D."/>
            <person name="Burger P.A."/>
        </authorList>
    </citation>
    <scope>NUCLEOTIDE SEQUENCE [LARGE SCALE GENOMIC DNA]</scope>
    <source>
        <strain evidence="4">Drom800</strain>
        <tissue evidence="4">Blood</tissue>
    </source>
</reference>
<protein>
    <submittedName>
        <fullName evidence="4">Coiled-coil domain-containing protein 121</fullName>
    </submittedName>
</protein>
<sequence>MSVTTRMGAQLGTASRKWRHWLSDCRGPPNEPLIVVGQGLLRKTPGWLDERGPWGPQSTNGKRVRFPVCLQGAGNRVAGEPTPRARPAAKDVKQLTAGRSSTWAGYNPWSRWAARRPVELSREKLGKRVTWGSYFCFSPAFGSRACSRAVSPKPSYRDLWEERLAAELIKLAEDSSNPLQPDVSFVYNFLNQEKLTKAEKRFKEKAMVEMMKLDKQIKEFQVRLEPLVEQTRQLLTEKAHVQEENQFFLEYMTKHTEEAKQRAEKLWNDCLQQSREIEQTRQKLASKYVEKNSALKTEFLQKANILSNLNQQLHRMRDVFIIKEKQEKEIQTLQEEIKKTPAETAAKKEAMLVQFLQEKASLAAQLSELDARRVGKRPTNGIQALEKAAKQYTLDFHSSVNRQNQRLQKEIPQLIQKYRKLEATQSHIKKKKQHLQQEQWYLECLSRGRQRLQERRNLCPNGQGTPKDHTEPCPRHQIKDASRVIPKITLTRSGLEQGFLGAT</sequence>
<gene>
    <name evidence="4" type="ORF">Cadr_000017955</name>
</gene>
<dbReference type="Pfam" id="PF14988">
    <property type="entry name" value="DUF4515"/>
    <property type="match status" value="1"/>
</dbReference>
<organism evidence="4 5">
    <name type="scientific">Camelus dromedarius</name>
    <name type="common">Dromedary</name>
    <name type="synonym">Arabian camel</name>
    <dbReference type="NCBI Taxonomy" id="9838"/>
    <lineage>
        <taxon>Eukaryota</taxon>
        <taxon>Metazoa</taxon>
        <taxon>Chordata</taxon>
        <taxon>Craniata</taxon>
        <taxon>Vertebrata</taxon>
        <taxon>Euteleostomi</taxon>
        <taxon>Mammalia</taxon>
        <taxon>Eutheria</taxon>
        <taxon>Laurasiatheria</taxon>
        <taxon>Artiodactyla</taxon>
        <taxon>Tylopoda</taxon>
        <taxon>Camelidae</taxon>
        <taxon>Camelus</taxon>
    </lineage>
</organism>
<dbReference type="OrthoDB" id="9625750at2759"/>
<comment type="caution">
    <text evidence="4">The sequence shown here is derived from an EMBL/GenBank/DDBJ whole genome shotgun (WGS) entry which is preliminary data.</text>
</comment>
<keyword evidence="5" id="KW-1185">Reference proteome</keyword>
<dbReference type="PANTHER" id="PTHR14845">
    <property type="entry name" value="COILED-COIL DOMAIN-CONTAINING 166"/>
    <property type="match status" value="1"/>
</dbReference>